<evidence type="ECO:0000256" key="3">
    <source>
        <dbReference type="ARBA" id="ARBA00012438"/>
    </source>
</evidence>
<dbReference type="Gene3D" id="3.30.565.10">
    <property type="entry name" value="Histidine kinase-like ATPase, C-terminal domain"/>
    <property type="match status" value="1"/>
</dbReference>
<accession>A0A4U1J7F5</accession>
<evidence type="ECO:0000256" key="7">
    <source>
        <dbReference type="ARBA" id="ARBA00022777"/>
    </source>
</evidence>
<evidence type="ECO:0000259" key="14">
    <source>
        <dbReference type="PROSITE" id="PS50885"/>
    </source>
</evidence>
<evidence type="ECO:0000313" key="15">
    <source>
        <dbReference type="EMBL" id="TKD03311.1"/>
    </source>
</evidence>
<dbReference type="SMART" id="SM00387">
    <property type="entry name" value="HATPase_c"/>
    <property type="match status" value="1"/>
</dbReference>
<keyword evidence="6 12" id="KW-0812">Transmembrane</keyword>
<dbReference type="PROSITE" id="PS50885">
    <property type="entry name" value="HAMP"/>
    <property type="match status" value="1"/>
</dbReference>
<protein>
    <recommendedName>
        <fullName evidence="3">histidine kinase</fullName>
        <ecNumber evidence="3">2.7.13.3</ecNumber>
    </recommendedName>
</protein>
<dbReference type="InterPro" id="IPR003594">
    <property type="entry name" value="HATPase_dom"/>
</dbReference>
<dbReference type="SUPFAM" id="SSF47384">
    <property type="entry name" value="Homodimeric domain of signal transducing histidine kinase"/>
    <property type="match status" value="1"/>
</dbReference>
<keyword evidence="8 12" id="KW-1133">Transmembrane helix</keyword>
<dbReference type="FunFam" id="3.30.565.10:FF:000006">
    <property type="entry name" value="Sensor histidine kinase WalK"/>
    <property type="match status" value="1"/>
</dbReference>
<evidence type="ECO:0000256" key="10">
    <source>
        <dbReference type="ARBA" id="ARBA00023136"/>
    </source>
</evidence>
<dbReference type="InterPro" id="IPR050428">
    <property type="entry name" value="TCS_sensor_his_kinase"/>
</dbReference>
<dbReference type="OrthoDB" id="9786919at2"/>
<evidence type="ECO:0000256" key="1">
    <source>
        <dbReference type="ARBA" id="ARBA00000085"/>
    </source>
</evidence>
<dbReference type="CDD" id="cd00082">
    <property type="entry name" value="HisKA"/>
    <property type="match status" value="1"/>
</dbReference>
<sequence>MRVRARLVLFGAALPSLALVLAVGVAGVVFRGSLLGALDRALLAQAAVESVSLFDGPTGAPHVHLGKSPLADDVRSFVPTAGLYDAAGKLVAHFPEHGWVPERPSADVGVEGPRLFTHRASDGRWMRSLVVAVRAPWGEPYVLTLESSLAEIDATMRLYWQATLGLVAVAAALLFSLQGVQAGRMSRRIGDMTAQLPELRGGALAWRLPPDPTGDEIADLRVALAEAMERLRAARDAQERLIANAAHELRTPLGLMRTEMDLALRKERSVEELREALSGARGEVTRLSNLAARLLDLAALGKVTWEAKAGDLAAVVREAAEACEGEAEARGLTIATSLPEEAPAAFEAQTARQAIDNLLSNAMAHAPRGTTITVGIEAAGEAWWISVEDEGEGIRPEEAPHIFEPFYRGAKAKQGQGAGLGLSIVREIARRHGGKVVLAPKEGRGARFVLEMPRQG</sequence>
<reference evidence="15 16" key="1">
    <citation type="submission" date="2019-04" db="EMBL/GenBank/DDBJ databases">
        <authorList>
            <person name="Li Y."/>
            <person name="Wang J."/>
        </authorList>
    </citation>
    <scope>NUCLEOTIDE SEQUENCE [LARGE SCALE GENOMIC DNA]</scope>
    <source>
        <strain evidence="15 16">DSM 14668</strain>
    </source>
</reference>
<feature type="domain" description="HAMP" evidence="14">
    <location>
        <begin position="183"/>
        <end position="236"/>
    </location>
</feature>
<keyword evidence="4" id="KW-0597">Phosphoprotein</keyword>
<comment type="catalytic activity">
    <reaction evidence="1">
        <text>ATP + protein L-histidine = ADP + protein N-phospho-L-histidine.</text>
        <dbReference type="EC" id="2.7.13.3"/>
    </reaction>
</comment>
<evidence type="ECO:0000256" key="4">
    <source>
        <dbReference type="ARBA" id="ARBA00022553"/>
    </source>
</evidence>
<evidence type="ECO:0000256" key="11">
    <source>
        <dbReference type="SAM" id="Coils"/>
    </source>
</evidence>
<dbReference type="RefSeq" id="WP_136931896.1">
    <property type="nucleotide sequence ID" value="NZ_SSMQ01000030.1"/>
</dbReference>
<dbReference type="Gene3D" id="1.10.287.130">
    <property type="match status" value="1"/>
</dbReference>
<keyword evidence="10 12" id="KW-0472">Membrane</keyword>
<dbReference type="InterPro" id="IPR004358">
    <property type="entry name" value="Sig_transdc_His_kin-like_C"/>
</dbReference>
<comment type="caution">
    <text evidence="15">The sequence shown here is derived from an EMBL/GenBank/DDBJ whole genome shotgun (WGS) entry which is preliminary data.</text>
</comment>
<dbReference type="InterPro" id="IPR036097">
    <property type="entry name" value="HisK_dim/P_sf"/>
</dbReference>
<name>A0A4U1J7F5_9BACT</name>
<feature type="coiled-coil region" evidence="11">
    <location>
        <begin position="217"/>
        <end position="290"/>
    </location>
</feature>
<dbReference type="SUPFAM" id="SSF55874">
    <property type="entry name" value="ATPase domain of HSP90 chaperone/DNA topoisomerase II/histidine kinase"/>
    <property type="match status" value="1"/>
</dbReference>
<dbReference type="EMBL" id="SSMQ01000030">
    <property type="protein sequence ID" value="TKD03311.1"/>
    <property type="molecule type" value="Genomic_DNA"/>
</dbReference>
<dbReference type="PANTHER" id="PTHR45436">
    <property type="entry name" value="SENSOR HISTIDINE KINASE YKOH"/>
    <property type="match status" value="1"/>
</dbReference>
<dbReference type="Pfam" id="PF02518">
    <property type="entry name" value="HATPase_c"/>
    <property type="match status" value="1"/>
</dbReference>
<keyword evidence="7 15" id="KW-0418">Kinase</keyword>
<dbReference type="SMART" id="SM00388">
    <property type="entry name" value="HisKA"/>
    <property type="match status" value="1"/>
</dbReference>
<evidence type="ECO:0000256" key="5">
    <source>
        <dbReference type="ARBA" id="ARBA00022679"/>
    </source>
</evidence>
<keyword evidence="16" id="KW-1185">Reference proteome</keyword>
<evidence type="ECO:0000256" key="2">
    <source>
        <dbReference type="ARBA" id="ARBA00004370"/>
    </source>
</evidence>
<feature type="transmembrane region" description="Helical" evidence="12">
    <location>
        <begin position="158"/>
        <end position="177"/>
    </location>
</feature>
<dbReference type="Proteomes" id="UP000309215">
    <property type="component" value="Unassembled WGS sequence"/>
</dbReference>
<dbReference type="GO" id="GO:0000155">
    <property type="term" value="F:phosphorelay sensor kinase activity"/>
    <property type="evidence" value="ECO:0007669"/>
    <property type="project" value="InterPro"/>
</dbReference>
<dbReference type="InterPro" id="IPR036890">
    <property type="entry name" value="HATPase_C_sf"/>
</dbReference>
<feature type="domain" description="Histidine kinase" evidence="13">
    <location>
        <begin position="244"/>
        <end position="456"/>
    </location>
</feature>
<evidence type="ECO:0000313" key="16">
    <source>
        <dbReference type="Proteomes" id="UP000309215"/>
    </source>
</evidence>
<gene>
    <name evidence="15" type="ORF">E8A74_26645</name>
</gene>
<dbReference type="CDD" id="cd00075">
    <property type="entry name" value="HATPase"/>
    <property type="match status" value="1"/>
</dbReference>
<dbReference type="GO" id="GO:0005886">
    <property type="term" value="C:plasma membrane"/>
    <property type="evidence" value="ECO:0007669"/>
    <property type="project" value="TreeGrafter"/>
</dbReference>
<dbReference type="PROSITE" id="PS50109">
    <property type="entry name" value="HIS_KIN"/>
    <property type="match status" value="1"/>
</dbReference>
<dbReference type="InterPro" id="IPR005467">
    <property type="entry name" value="His_kinase_dom"/>
</dbReference>
<evidence type="ECO:0000259" key="13">
    <source>
        <dbReference type="PROSITE" id="PS50109"/>
    </source>
</evidence>
<proteinExistence type="predicted"/>
<keyword evidence="5" id="KW-0808">Transferase</keyword>
<comment type="subcellular location">
    <subcellularLocation>
        <location evidence="2">Membrane</location>
    </subcellularLocation>
</comment>
<evidence type="ECO:0000256" key="6">
    <source>
        <dbReference type="ARBA" id="ARBA00022692"/>
    </source>
</evidence>
<evidence type="ECO:0000256" key="12">
    <source>
        <dbReference type="SAM" id="Phobius"/>
    </source>
</evidence>
<dbReference type="PANTHER" id="PTHR45436:SF5">
    <property type="entry name" value="SENSOR HISTIDINE KINASE TRCS"/>
    <property type="match status" value="1"/>
</dbReference>
<dbReference type="PRINTS" id="PR00344">
    <property type="entry name" value="BCTRLSENSOR"/>
</dbReference>
<dbReference type="AlphaFoldDB" id="A0A4U1J7F5"/>
<keyword evidence="11" id="KW-0175">Coiled coil</keyword>
<dbReference type="EC" id="2.7.13.3" evidence="3"/>
<dbReference type="InterPro" id="IPR003661">
    <property type="entry name" value="HisK_dim/P_dom"/>
</dbReference>
<evidence type="ECO:0000256" key="8">
    <source>
        <dbReference type="ARBA" id="ARBA00022989"/>
    </source>
</evidence>
<dbReference type="Pfam" id="PF00512">
    <property type="entry name" value="HisKA"/>
    <property type="match status" value="1"/>
</dbReference>
<keyword evidence="9" id="KW-0902">Two-component regulatory system</keyword>
<dbReference type="InterPro" id="IPR003660">
    <property type="entry name" value="HAMP_dom"/>
</dbReference>
<evidence type="ECO:0000256" key="9">
    <source>
        <dbReference type="ARBA" id="ARBA00023012"/>
    </source>
</evidence>
<organism evidence="15 16">
    <name type="scientific">Polyangium fumosum</name>
    <dbReference type="NCBI Taxonomy" id="889272"/>
    <lineage>
        <taxon>Bacteria</taxon>
        <taxon>Pseudomonadati</taxon>
        <taxon>Myxococcota</taxon>
        <taxon>Polyangia</taxon>
        <taxon>Polyangiales</taxon>
        <taxon>Polyangiaceae</taxon>
        <taxon>Polyangium</taxon>
    </lineage>
</organism>